<feature type="domain" description="ABC3 transporter permease C-terminal" evidence="7">
    <location>
        <begin position="679"/>
        <end position="791"/>
    </location>
</feature>
<keyword evidence="4 6" id="KW-1133">Transmembrane helix</keyword>
<evidence type="ECO:0000259" key="7">
    <source>
        <dbReference type="Pfam" id="PF02687"/>
    </source>
</evidence>
<comment type="caution">
    <text evidence="9">The sequence shown here is derived from an EMBL/GenBank/DDBJ whole genome shotgun (WGS) entry which is preliminary data.</text>
</comment>
<comment type="subcellular location">
    <subcellularLocation>
        <location evidence="1">Cell membrane</location>
        <topology evidence="1">Multi-pass membrane protein</topology>
    </subcellularLocation>
</comment>
<dbReference type="InterPro" id="IPR003838">
    <property type="entry name" value="ABC3_permease_C"/>
</dbReference>
<evidence type="ECO:0000259" key="8">
    <source>
        <dbReference type="Pfam" id="PF12704"/>
    </source>
</evidence>
<keyword evidence="2" id="KW-1003">Cell membrane</keyword>
<keyword evidence="5 6" id="KW-0472">Membrane</keyword>
<dbReference type="Pfam" id="PF12704">
    <property type="entry name" value="MacB_PCD"/>
    <property type="match status" value="2"/>
</dbReference>
<dbReference type="PANTHER" id="PTHR30572:SF18">
    <property type="entry name" value="ABC-TYPE MACROLIDE FAMILY EXPORT SYSTEM PERMEASE COMPONENT 2"/>
    <property type="match status" value="1"/>
</dbReference>
<feature type="domain" description="MacB-like periplasmic core" evidence="8">
    <location>
        <begin position="474"/>
        <end position="602"/>
    </location>
</feature>
<feature type="transmembrane region" description="Helical" evidence="6">
    <location>
        <begin position="21"/>
        <end position="41"/>
    </location>
</feature>
<evidence type="ECO:0000256" key="6">
    <source>
        <dbReference type="SAM" id="Phobius"/>
    </source>
</evidence>
<sequence>MIGNYLKIAFRSLMRNRLVSFINIFGLGLSMSVGMMELIIVQHETGYDHFHPFPARTYRILSNYDKKNGEHWTLASTPLPLLDAVKADTADIEAAVSVYPQLKATVHAGASQLEINGAFTEPSFFRVFGFTLASGNKVTALRDPNGIVLTKATAKRLFGASDPMGKVIDMGKKGNFVVTGILADNPLSHIDFDAYASLSAVPNLVQSKQLPDRSGDWGDCRVAYTYVLLKSTATRNDLLGEMKSIAAGVNRKDKYGVLAFTTQPIEKIRPADGHIYNDIGPGTTWTKLWTGIDVALLLLLAACFNYTNLTVARALTRAKEIGIRKIAGARRIQVFTQYVVEACVLAFLALGFAWILLSYIVKYAPFNDGYEMIPSAFRYNFRYVAYTLAFALFAGLVAGVAPAWLLSAFKPLRVLRNLSTAKIFGNVGLQKTLIVFQYSLSLVMIIFLFAFYRQFDFLSSADRGFKRDNVLVIPLDGVDKKRAFPTVAGVGGVRSVSGLSVDFQRHSNWMRGLAWLDNAQKGALSMNYFFTNPTFISSMNIPLLAGRNFAAAGDSAAEQSVVINNKAAQLLGFKEVHAALGKKLWVDDSTALEIIGVVKDFNYDNAGRPVDPMAFRNKEAECNYLFVDVGYSDHQSVSARIAHVWRSLAPSQPFSFSWLDDDLEKSDSQRATISLLGYLAFMAISIATLGLLGLVVYSVEVKRKEIAIRKVIGASRQQMVRLLSRGFIKLIFIAGAIGIPIGYCLSFLFQMNFVQRPGYGFLSAMTCFALLLGIGLFTIISQTYKASGENPTKNLKVE</sequence>
<evidence type="ECO:0000313" key="9">
    <source>
        <dbReference type="EMBL" id="GGA98147.1"/>
    </source>
</evidence>
<evidence type="ECO:0000256" key="2">
    <source>
        <dbReference type="ARBA" id="ARBA00022475"/>
    </source>
</evidence>
<proteinExistence type="predicted"/>
<dbReference type="Proteomes" id="UP000607559">
    <property type="component" value="Unassembled WGS sequence"/>
</dbReference>
<evidence type="ECO:0000256" key="4">
    <source>
        <dbReference type="ARBA" id="ARBA00022989"/>
    </source>
</evidence>
<dbReference type="GO" id="GO:0022857">
    <property type="term" value="F:transmembrane transporter activity"/>
    <property type="evidence" value="ECO:0007669"/>
    <property type="project" value="TreeGrafter"/>
</dbReference>
<name>A0A8J2XTC7_9BACT</name>
<feature type="transmembrane region" description="Helical" evidence="6">
    <location>
        <begin position="335"/>
        <end position="361"/>
    </location>
</feature>
<feature type="domain" description="MacB-like periplasmic core" evidence="8">
    <location>
        <begin position="20"/>
        <end position="243"/>
    </location>
</feature>
<dbReference type="RefSeq" id="WP_188931416.1">
    <property type="nucleotide sequence ID" value="NZ_BMJC01000002.1"/>
</dbReference>
<keyword evidence="10" id="KW-1185">Reference proteome</keyword>
<evidence type="ECO:0000256" key="1">
    <source>
        <dbReference type="ARBA" id="ARBA00004651"/>
    </source>
</evidence>
<accession>A0A8J2XTC7</accession>
<dbReference type="InterPro" id="IPR025857">
    <property type="entry name" value="MacB_PCD"/>
</dbReference>
<feature type="transmembrane region" description="Helical" evidence="6">
    <location>
        <begin position="675"/>
        <end position="699"/>
    </location>
</feature>
<feature type="domain" description="ABC3 transporter permease C-terminal" evidence="7">
    <location>
        <begin position="295"/>
        <end position="408"/>
    </location>
</feature>
<keyword evidence="3 6" id="KW-0812">Transmembrane</keyword>
<reference evidence="9" key="2">
    <citation type="submission" date="2020-09" db="EMBL/GenBank/DDBJ databases">
        <authorList>
            <person name="Sun Q."/>
            <person name="Zhou Y."/>
        </authorList>
    </citation>
    <scope>NUCLEOTIDE SEQUENCE</scope>
    <source>
        <strain evidence="9">CGMCC 1.15448</strain>
    </source>
</reference>
<reference evidence="9" key="1">
    <citation type="journal article" date="2014" name="Int. J. Syst. Evol. Microbiol.">
        <title>Complete genome sequence of Corynebacterium casei LMG S-19264T (=DSM 44701T), isolated from a smear-ripened cheese.</title>
        <authorList>
            <consortium name="US DOE Joint Genome Institute (JGI-PGF)"/>
            <person name="Walter F."/>
            <person name="Albersmeier A."/>
            <person name="Kalinowski J."/>
            <person name="Ruckert C."/>
        </authorList>
    </citation>
    <scope>NUCLEOTIDE SEQUENCE</scope>
    <source>
        <strain evidence="9">CGMCC 1.15448</strain>
    </source>
</reference>
<evidence type="ECO:0000256" key="3">
    <source>
        <dbReference type="ARBA" id="ARBA00022692"/>
    </source>
</evidence>
<feature type="transmembrane region" description="Helical" evidence="6">
    <location>
        <begin position="294"/>
        <end position="315"/>
    </location>
</feature>
<protein>
    <submittedName>
        <fullName evidence="9">ABC transporter permease</fullName>
    </submittedName>
</protein>
<dbReference type="InterPro" id="IPR050250">
    <property type="entry name" value="Macrolide_Exporter_MacB"/>
</dbReference>
<feature type="transmembrane region" description="Helical" evidence="6">
    <location>
        <begin position="432"/>
        <end position="452"/>
    </location>
</feature>
<evidence type="ECO:0000256" key="5">
    <source>
        <dbReference type="ARBA" id="ARBA00023136"/>
    </source>
</evidence>
<gene>
    <name evidence="9" type="ORF">GCM10011511_21820</name>
</gene>
<dbReference type="Pfam" id="PF02687">
    <property type="entry name" value="FtsX"/>
    <property type="match status" value="2"/>
</dbReference>
<dbReference type="GO" id="GO:0005886">
    <property type="term" value="C:plasma membrane"/>
    <property type="evidence" value="ECO:0007669"/>
    <property type="project" value="UniProtKB-SubCell"/>
</dbReference>
<dbReference type="AlphaFoldDB" id="A0A8J2XTC7"/>
<evidence type="ECO:0000313" key="10">
    <source>
        <dbReference type="Proteomes" id="UP000607559"/>
    </source>
</evidence>
<feature type="transmembrane region" description="Helical" evidence="6">
    <location>
        <begin position="381"/>
        <end position="406"/>
    </location>
</feature>
<dbReference type="PANTHER" id="PTHR30572">
    <property type="entry name" value="MEMBRANE COMPONENT OF TRANSPORTER-RELATED"/>
    <property type="match status" value="1"/>
</dbReference>
<organism evidence="9 10">
    <name type="scientific">Puia dinghuensis</name>
    <dbReference type="NCBI Taxonomy" id="1792502"/>
    <lineage>
        <taxon>Bacteria</taxon>
        <taxon>Pseudomonadati</taxon>
        <taxon>Bacteroidota</taxon>
        <taxon>Chitinophagia</taxon>
        <taxon>Chitinophagales</taxon>
        <taxon>Chitinophagaceae</taxon>
        <taxon>Puia</taxon>
    </lineage>
</organism>
<feature type="transmembrane region" description="Helical" evidence="6">
    <location>
        <begin position="726"/>
        <end position="749"/>
    </location>
</feature>
<feature type="transmembrane region" description="Helical" evidence="6">
    <location>
        <begin position="761"/>
        <end position="780"/>
    </location>
</feature>
<dbReference type="EMBL" id="BMJC01000002">
    <property type="protein sequence ID" value="GGA98147.1"/>
    <property type="molecule type" value="Genomic_DNA"/>
</dbReference>